<dbReference type="InterPro" id="IPR050879">
    <property type="entry name" value="Acyltransferase_3"/>
</dbReference>
<organism evidence="3 4">
    <name type="scientific">Microbacterium oleivorans</name>
    <dbReference type="NCBI Taxonomy" id="273677"/>
    <lineage>
        <taxon>Bacteria</taxon>
        <taxon>Bacillati</taxon>
        <taxon>Actinomycetota</taxon>
        <taxon>Actinomycetes</taxon>
        <taxon>Micrococcales</taxon>
        <taxon>Microbacteriaceae</taxon>
        <taxon>Microbacterium</taxon>
    </lineage>
</organism>
<evidence type="ECO:0000313" key="3">
    <source>
        <dbReference type="EMBL" id="TDL46296.1"/>
    </source>
</evidence>
<gene>
    <name evidence="3" type="ORF">E2R54_07705</name>
</gene>
<dbReference type="GO" id="GO:0016747">
    <property type="term" value="F:acyltransferase activity, transferring groups other than amino-acyl groups"/>
    <property type="evidence" value="ECO:0007669"/>
    <property type="project" value="InterPro"/>
</dbReference>
<keyword evidence="3" id="KW-0012">Acyltransferase</keyword>
<sequence length="408" mass="44999">MFGTLPNSDWLGHSANGRAIAERPAGPQVRRWQRAPTRYSLIGSDRSGGDRMPSTAVSPHRIEGLDLLRGFAIVLVLLRHSWPQVFGGAGIVGVVVFFTLSGYLITGILVSDVRQHGRVRYGRFYRNRAIRLVPALAFLLVGFVIVEGVIDLIDTRDAVWRTVVLAATYTTNIPGLEPTSRSMTHLWTLANEEQFYLVWPLLLVLGIRLRRLRAVVLGAAVVILVALAVTIVVHRDDLTFLYTLPTTWTIAMVIGAAARLAQVRLNRIITERRRPWVAGGAVAGLMVLVFIPDAKSSLIVYAVGGVLIGALTVALIWYLRTIPTVPSIAKPLLGLGVISYAAYLWNYPVTFWVRDLAPNSWPWIAPIVTIGLATVSWFLVERPFNRFKARVTHPTAKHQGLAASPSRS</sequence>
<dbReference type="PANTHER" id="PTHR23028:SF53">
    <property type="entry name" value="ACYL_TRANSF_3 DOMAIN-CONTAINING PROTEIN"/>
    <property type="match status" value="1"/>
</dbReference>
<evidence type="ECO:0000259" key="2">
    <source>
        <dbReference type="Pfam" id="PF01757"/>
    </source>
</evidence>
<keyword evidence="1" id="KW-0812">Transmembrane</keyword>
<dbReference type="Proteomes" id="UP000295633">
    <property type="component" value="Unassembled WGS sequence"/>
</dbReference>
<dbReference type="AlphaFoldDB" id="A0A4R5YLZ8"/>
<feature type="transmembrane region" description="Helical" evidence="1">
    <location>
        <begin position="361"/>
        <end position="380"/>
    </location>
</feature>
<accession>A0A4R5YLZ8</accession>
<protein>
    <submittedName>
        <fullName evidence="3">Acyltransferase</fullName>
    </submittedName>
</protein>
<feature type="transmembrane region" description="Helical" evidence="1">
    <location>
        <begin position="132"/>
        <end position="153"/>
    </location>
</feature>
<feature type="transmembrane region" description="Helical" evidence="1">
    <location>
        <begin position="331"/>
        <end position="349"/>
    </location>
</feature>
<proteinExistence type="predicted"/>
<evidence type="ECO:0000313" key="4">
    <source>
        <dbReference type="Proteomes" id="UP000295633"/>
    </source>
</evidence>
<keyword evidence="1" id="KW-0472">Membrane</keyword>
<feature type="transmembrane region" description="Helical" evidence="1">
    <location>
        <begin position="186"/>
        <end position="207"/>
    </location>
</feature>
<name>A0A4R5YLZ8_9MICO</name>
<dbReference type="GO" id="GO:0009103">
    <property type="term" value="P:lipopolysaccharide biosynthetic process"/>
    <property type="evidence" value="ECO:0007669"/>
    <property type="project" value="TreeGrafter"/>
</dbReference>
<dbReference type="GO" id="GO:0016020">
    <property type="term" value="C:membrane"/>
    <property type="evidence" value="ECO:0007669"/>
    <property type="project" value="TreeGrafter"/>
</dbReference>
<feature type="transmembrane region" description="Helical" evidence="1">
    <location>
        <begin position="298"/>
        <end position="319"/>
    </location>
</feature>
<feature type="transmembrane region" description="Helical" evidence="1">
    <location>
        <begin position="214"/>
        <end position="234"/>
    </location>
</feature>
<dbReference type="InterPro" id="IPR002656">
    <property type="entry name" value="Acyl_transf_3_dom"/>
</dbReference>
<dbReference type="Pfam" id="PF01757">
    <property type="entry name" value="Acyl_transf_3"/>
    <property type="match status" value="1"/>
</dbReference>
<reference evidence="3 4" key="1">
    <citation type="submission" date="2019-03" db="EMBL/GenBank/DDBJ databases">
        <title>Genome Sequencing and Assembly of Various Microbes Isolated from Partially Reclaimed Soil and Acid Mine Drainage (AMD) Site.</title>
        <authorList>
            <person name="Steinbock B."/>
            <person name="Bechtold R."/>
            <person name="Sevigny J.L."/>
            <person name="Thomas D."/>
            <person name="Cuthill L.R."/>
            <person name="Aveiro Johannsen E.J."/>
            <person name="Thomas K."/>
            <person name="Ghosh A."/>
        </authorList>
    </citation>
    <scope>NUCLEOTIDE SEQUENCE [LARGE SCALE GENOMIC DNA]</scope>
    <source>
        <strain evidence="3 4">F-B2</strain>
    </source>
</reference>
<feature type="domain" description="Acyltransferase 3" evidence="2">
    <location>
        <begin position="63"/>
        <end position="379"/>
    </location>
</feature>
<dbReference type="PANTHER" id="PTHR23028">
    <property type="entry name" value="ACETYLTRANSFERASE"/>
    <property type="match status" value="1"/>
</dbReference>
<keyword evidence="3" id="KW-0808">Transferase</keyword>
<feature type="transmembrane region" description="Helical" evidence="1">
    <location>
        <begin position="273"/>
        <end position="292"/>
    </location>
</feature>
<evidence type="ECO:0000256" key="1">
    <source>
        <dbReference type="SAM" id="Phobius"/>
    </source>
</evidence>
<comment type="caution">
    <text evidence="3">The sequence shown here is derived from an EMBL/GenBank/DDBJ whole genome shotgun (WGS) entry which is preliminary data.</text>
</comment>
<keyword evidence="1" id="KW-1133">Transmembrane helix</keyword>
<feature type="transmembrane region" description="Helical" evidence="1">
    <location>
        <begin position="240"/>
        <end position="261"/>
    </location>
</feature>
<dbReference type="EMBL" id="SMZX01000001">
    <property type="protein sequence ID" value="TDL46296.1"/>
    <property type="molecule type" value="Genomic_DNA"/>
</dbReference>
<feature type="transmembrane region" description="Helical" evidence="1">
    <location>
        <begin position="85"/>
        <end position="111"/>
    </location>
</feature>